<keyword evidence="2" id="KW-0472">Membrane</keyword>
<feature type="region of interest" description="Disordered" evidence="1">
    <location>
        <begin position="134"/>
        <end position="158"/>
    </location>
</feature>
<name>A0A1E5UPL9_9POAL</name>
<evidence type="ECO:0000313" key="4">
    <source>
        <dbReference type="Proteomes" id="UP000095767"/>
    </source>
</evidence>
<dbReference type="PANTHER" id="PTHR34590:SF5">
    <property type="entry name" value="OS04G0586500 PROTEIN"/>
    <property type="match status" value="1"/>
</dbReference>
<dbReference type="OrthoDB" id="696676at2759"/>
<evidence type="ECO:0000313" key="3">
    <source>
        <dbReference type="EMBL" id="OEL14758.1"/>
    </source>
</evidence>
<feature type="region of interest" description="Disordered" evidence="1">
    <location>
        <begin position="66"/>
        <end position="86"/>
    </location>
</feature>
<keyword evidence="4" id="KW-1185">Reference proteome</keyword>
<keyword evidence="2" id="KW-1133">Transmembrane helix</keyword>
<dbReference type="EMBL" id="LWDX02069089">
    <property type="protein sequence ID" value="OEL14758.1"/>
    <property type="molecule type" value="Genomic_DNA"/>
</dbReference>
<dbReference type="GO" id="GO:0004714">
    <property type="term" value="F:transmembrane receptor protein tyrosine kinase activity"/>
    <property type="evidence" value="ECO:0007669"/>
    <property type="project" value="InterPro"/>
</dbReference>
<organism evidence="3 4">
    <name type="scientific">Dichanthelium oligosanthes</name>
    <dbReference type="NCBI Taxonomy" id="888268"/>
    <lineage>
        <taxon>Eukaryota</taxon>
        <taxon>Viridiplantae</taxon>
        <taxon>Streptophyta</taxon>
        <taxon>Embryophyta</taxon>
        <taxon>Tracheophyta</taxon>
        <taxon>Spermatophyta</taxon>
        <taxon>Magnoliopsida</taxon>
        <taxon>Liliopsida</taxon>
        <taxon>Poales</taxon>
        <taxon>Poaceae</taxon>
        <taxon>PACMAD clade</taxon>
        <taxon>Panicoideae</taxon>
        <taxon>Panicodae</taxon>
        <taxon>Paniceae</taxon>
        <taxon>Dichantheliinae</taxon>
        <taxon>Dichanthelium</taxon>
    </lineage>
</organism>
<evidence type="ECO:0000256" key="2">
    <source>
        <dbReference type="SAM" id="Phobius"/>
    </source>
</evidence>
<proteinExistence type="predicted"/>
<feature type="transmembrane region" description="Helical" evidence="2">
    <location>
        <begin position="94"/>
        <end position="119"/>
    </location>
</feature>
<dbReference type="Proteomes" id="UP000095767">
    <property type="component" value="Unassembled WGS sequence"/>
</dbReference>
<evidence type="ECO:0008006" key="5">
    <source>
        <dbReference type="Google" id="ProtNLM"/>
    </source>
</evidence>
<evidence type="ECO:0000256" key="1">
    <source>
        <dbReference type="SAM" id="MobiDB-lite"/>
    </source>
</evidence>
<keyword evidence="2" id="KW-0812">Transmembrane</keyword>
<dbReference type="PANTHER" id="PTHR34590">
    <property type="entry name" value="OS03G0124300 PROTEIN-RELATED"/>
    <property type="match status" value="1"/>
</dbReference>
<dbReference type="STRING" id="888268.A0A1E5UPL9"/>
<dbReference type="InterPro" id="IPR045272">
    <property type="entry name" value="ANXUR1/2-like"/>
</dbReference>
<sequence length="158" mass="16368">MDVIAWSGGIGRPVYADYLVVTAPGAGQTDLSVALYPDVKTLPEYYDAILNGLEVFKLQKYDTGSLAGPNPPLPGQGDNAAGDRGARRRKKSGAFVAGWAAAAGGLVAVLVGCVCAWAICRRKTKAAIVDVPSPARETPGPGLHGPTQPYAFSVTAQK</sequence>
<reference evidence="3 4" key="1">
    <citation type="submission" date="2016-09" db="EMBL/GenBank/DDBJ databases">
        <title>The draft genome of Dichanthelium oligosanthes: A C3 panicoid grass species.</title>
        <authorList>
            <person name="Studer A.J."/>
            <person name="Schnable J.C."/>
            <person name="Brutnell T.P."/>
        </authorList>
    </citation>
    <scope>NUCLEOTIDE SEQUENCE [LARGE SCALE GENOMIC DNA]</scope>
    <source>
        <strain evidence="4">cv. Kellogg 1175</strain>
        <tissue evidence="3">Leaf</tissue>
    </source>
</reference>
<protein>
    <recommendedName>
        <fullName evidence="5">Malectin-like domain-containing protein</fullName>
    </recommendedName>
</protein>
<dbReference type="AlphaFoldDB" id="A0A1E5UPL9"/>
<comment type="caution">
    <text evidence="3">The sequence shown here is derived from an EMBL/GenBank/DDBJ whole genome shotgun (WGS) entry which is preliminary data.</text>
</comment>
<gene>
    <name evidence="3" type="ORF">BAE44_0024224</name>
</gene>
<accession>A0A1E5UPL9</accession>